<reference evidence="1 2" key="1">
    <citation type="submission" date="2016-10" db="EMBL/GenBank/DDBJ databases">
        <authorList>
            <person name="de Groot N.N."/>
        </authorList>
    </citation>
    <scope>NUCLEOTIDE SEQUENCE [LARGE SCALE GENOMIC DNA]</scope>
    <source>
        <strain evidence="1 2">CGMCC 4.2026</strain>
    </source>
</reference>
<sequence>MSKDAGRLEDLPKADGPLVRVTLHDGQRLYAVVKGRRREPDGSWWFDLQIHLPVPNTTWGTLRDEPAAVDFRAPAGRCEPIEGEAYDQVPTERVGVAPAWKVEERVYFTDDVGPASIVHRGHCHATRDHAPPATTEQARAILARTDAAACQVCRPDRPLRTAA</sequence>
<dbReference type="EMBL" id="FODD01000052">
    <property type="protein sequence ID" value="SEO89679.1"/>
    <property type="molecule type" value="Genomic_DNA"/>
</dbReference>
<keyword evidence="2" id="KW-1185">Reference proteome</keyword>
<proteinExistence type="predicted"/>
<dbReference type="Pfam" id="PF19746">
    <property type="entry name" value="DUF6233"/>
    <property type="match status" value="1"/>
</dbReference>
<dbReference type="InterPro" id="IPR046200">
    <property type="entry name" value="DUF6233"/>
</dbReference>
<dbReference type="OrthoDB" id="4350540at2"/>
<dbReference type="STRING" id="310780.SAMN05216267_105233"/>
<gene>
    <name evidence="1" type="ORF">SAMN05216267_105233</name>
</gene>
<protein>
    <submittedName>
        <fullName evidence="1">Uncharacterized protein</fullName>
    </submittedName>
</protein>
<evidence type="ECO:0000313" key="1">
    <source>
        <dbReference type="EMBL" id="SEO89679.1"/>
    </source>
</evidence>
<dbReference type="Proteomes" id="UP000181951">
    <property type="component" value="Unassembled WGS sequence"/>
</dbReference>
<dbReference type="RefSeq" id="WP_069465429.1">
    <property type="nucleotide sequence ID" value="NZ_FODD01000052.1"/>
</dbReference>
<accession>A0A1H8TF00</accession>
<evidence type="ECO:0000313" key="2">
    <source>
        <dbReference type="Proteomes" id="UP000181951"/>
    </source>
</evidence>
<dbReference type="AlphaFoldDB" id="A0A1H8TF00"/>
<name>A0A1H8TF00_9ACTN</name>
<organism evidence="1 2">
    <name type="scientific">Actinacidiphila rubida</name>
    <dbReference type="NCBI Taxonomy" id="310780"/>
    <lineage>
        <taxon>Bacteria</taxon>
        <taxon>Bacillati</taxon>
        <taxon>Actinomycetota</taxon>
        <taxon>Actinomycetes</taxon>
        <taxon>Kitasatosporales</taxon>
        <taxon>Streptomycetaceae</taxon>
        <taxon>Actinacidiphila</taxon>
    </lineage>
</organism>